<name>A0A066WWH8_9FLAO</name>
<proteinExistence type="predicted"/>
<dbReference type="AlphaFoldDB" id="A0A066WWH8"/>
<accession>A0A066WWH8</accession>
<dbReference type="EMBL" id="JNCA01000017">
    <property type="protein sequence ID" value="KDN55020.1"/>
    <property type="molecule type" value="Genomic_DNA"/>
</dbReference>
<evidence type="ECO:0008006" key="3">
    <source>
        <dbReference type="Google" id="ProtNLM"/>
    </source>
</evidence>
<dbReference type="STRING" id="1492738.FEM21_20250"/>
<protein>
    <recommendedName>
        <fullName evidence="3">DUF1800 domain-containing protein</fullName>
    </recommendedName>
</protein>
<dbReference type="eggNOG" id="COG5267">
    <property type="taxonomic scope" value="Bacteria"/>
</dbReference>
<organism evidence="1 2">
    <name type="scientific">Flavobacterium seoulense</name>
    <dbReference type="NCBI Taxonomy" id="1492738"/>
    <lineage>
        <taxon>Bacteria</taxon>
        <taxon>Pseudomonadati</taxon>
        <taxon>Bacteroidota</taxon>
        <taxon>Flavobacteriia</taxon>
        <taxon>Flavobacteriales</taxon>
        <taxon>Flavobacteriaceae</taxon>
        <taxon>Flavobacterium</taxon>
    </lineage>
</organism>
<dbReference type="Proteomes" id="UP000027064">
    <property type="component" value="Unassembled WGS sequence"/>
</dbReference>
<evidence type="ECO:0000313" key="2">
    <source>
        <dbReference type="Proteomes" id="UP000027064"/>
    </source>
</evidence>
<dbReference type="InterPro" id="IPR014917">
    <property type="entry name" value="DUF1800"/>
</dbReference>
<dbReference type="RefSeq" id="WP_035660041.1">
    <property type="nucleotide sequence ID" value="NZ_JNCA01000017.1"/>
</dbReference>
<evidence type="ECO:0000313" key="1">
    <source>
        <dbReference type="EMBL" id="KDN55020.1"/>
    </source>
</evidence>
<keyword evidence="2" id="KW-1185">Reference proteome</keyword>
<dbReference type="PATRIC" id="fig|1492738.3.peg.2014"/>
<comment type="caution">
    <text evidence="1">The sequence shown here is derived from an EMBL/GenBank/DDBJ whole genome shotgun (WGS) entry which is preliminary data.</text>
</comment>
<dbReference type="OrthoDB" id="9772295at2"/>
<gene>
    <name evidence="1" type="ORF">FEM21_20250</name>
</gene>
<reference evidence="1 2" key="1">
    <citation type="submission" date="2014-05" db="EMBL/GenBank/DDBJ databases">
        <title>Genome Sequence of Flavobacterium sp. EM1321.</title>
        <authorList>
            <person name="Shin S.-K."/>
            <person name="Yi H."/>
        </authorList>
    </citation>
    <scope>NUCLEOTIDE SEQUENCE [LARGE SCALE GENOMIC DNA]</scope>
    <source>
        <strain evidence="1 2">EM1321</strain>
    </source>
</reference>
<sequence length="468" mass="54789">MNSHSLWSLRLGFSNKQATAIEKMGIAKFLDASFKLDFDNSLPDFLNESPKTTADFRERREKYKTLNTEQKREIQKEIQKQDGQTSLEMKSWWIEKMMNENYPLREKMTVFLHNHYVSTYQKVKVNYWLFEHNQLLRKNAFGNFRELTKAILKSNAMLRYLDNTDNRKGKINENLSRELLELFTIGIGNYTEDDIKNGAKALAGLSPGDNGGTYREKLRDTSEIVYLGKKGNFKSDDIVDIIFEQKNSPYLFTKKILQWFVYDNPPEKLVTYYGDYFRKKDFEIQPLLEKIFTEEFDKQTAGSKIKNPLEYNLQLLAELHIDPKNSRPIVAFLKSQGMDLFNQPNVKGWEGGKSWLTSQIYLQRNNIADLYCSGKENFNQKAIANMMDSTMNNSKVRKTSIHLDWKKGTNKQIISQLSDRLLFKVDEEAQKDFEKILKYDFNPEAENADQAVIRLFNAMVKEPEFQLI</sequence>
<dbReference type="Pfam" id="PF08811">
    <property type="entry name" value="DUF1800"/>
    <property type="match status" value="1"/>
</dbReference>